<dbReference type="GO" id="GO:0003676">
    <property type="term" value="F:nucleic acid binding"/>
    <property type="evidence" value="ECO:0007669"/>
    <property type="project" value="InterPro"/>
</dbReference>
<feature type="coiled-coil region" evidence="6">
    <location>
        <begin position="323"/>
        <end position="350"/>
    </location>
</feature>
<keyword evidence="4" id="KW-0378">Hydrolase</keyword>
<feature type="domain" description="DHHA1" evidence="8">
    <location>
        <begin position="363"/>
        <end position="453"/>
    </location>
</feature>
<feature type="domain" description="DDH" evidence="7">
    <location>
        <begin position="91"/>
        <end position="243"/>
    </location>
</feature>
<dbReference type="Pfam" id="PF02272">
    <property type="entry name" value="DHHA1"/>
    <property type="match status" value="1"/>
</dbReference>
<evidence type="ECO:0000259" key="9">
    <source>
        <dbReference type="Pfam" id="PF17768"/>
    </source>
</evidence>
<evidence type="ECO:0000259" key="8">
    <source>
        <dbReference type="Pfam" id="PF02272"/>
    </source>
</evidence>
<dbReference type="InterPro" id="IPR003156">
    <property type="entry name" value="DHHA1_dom"/>
</dbReference>
<evidence type="ECO:0000259" key="7">
    <source>
        <dbReference type="Pfam" id="PF01368"/>
    </source>
</evidence>
<dbReference type="Gene3D" id="3.10.310.30">
    <property type="match status" value="1"/>
</dbReference>
<protein>
    <recommendedName>
        <fullName evidence="2">Single-stranded-DNA-specific exonuclease RecJ</fullName>
    </recommendedName>
</protein>
<evidence type="ECO:0000256" key="1">
    <source>
        <dbReference type="ARBA" id="ARBA00005915"/>
    </source>
</evidence>
<dbReference type="Proteomes" id="UP000483078">
    <property type="component" value="Unassembled WGS sequence"/>
</dbReference>
<keyword evidence="5 10" id="KW-0269">Exonuclease</keyword>
<dbReference type="InterPro" id="IPR004610">
    <property type="entry name" value="RecJ"/>
</dbReference>
<keyword evidence="3" id="KW-0540">Nuclease</keyword>
<dbReference type="InterPro" id="IPR038763">
    <property type="entry name" value="DHH_sf"/>
</dbReference>
<keyword evidence="6" id="KW-0175">Coiled coil</keyword>
<dbReference type="NCBIfam" id="TIGR00644">
    <property type="entry name" value="recJ"/>
    <property type="match status" value="1"/>
</dbReference>
<dbReference type="GO" id="GO:0008409">
    <property type="term" value="F:5'-3' exonuclease activity"/>
    <property type="evidence" value="ECO:0007669"/>
    <property type="project" value="InterPro"/>
</dbReference>
<comment type="caution">
    <text evidence="10">The sequence shown here is derived from an EMBL/GenBank/DDBJ whole genome shotgun (WGS) entry which is preliminary data.</text>
</comment>
<dbReference type="InterPro" id="IPR001667">
    <property type="entry name" value="DDH_dom"/>
</dbReference>
<dbReference type="EMBL" id="VENJ01000006">
    <property type="protein sequence ID" value="MTJ04016.1"/>
    <property type="molecule type" value="Genomic_DNA"/>
</dbReference>
<reference evidence="10 11" key="1">
    <citation type="submission" date="2019-06" db="EMBL/GenBank/DDBJ databases">
        <title>Enrichment of Autotrophic Halophilic Microorganisms from Red Sea Brine Pool Using Microbial Electrosynthesis System.</title>
        <authorList>
            <person name="Alqahtani M.F."/>
            <person name="Bajracharya S."/>
            <person name="Katuri K.P."/>
            <person name="Ali M."/>
            <person name="Saikaly P.E."/>
        </authorList>
    </citation>
    <scope>NUCLEOTIDE SEQUENCE [LARGE SCALE GENOMIC DNA]</scope>
    <source>
        <strain evidence="10">MES6</strain>
    </source>
</reference>
<accession>A0A7C9LR82</accession>
<evidence type="ECO:0000256" key="4">
    <source>
        <dbReference type="ARBA" id="ARBA00022801"/>
    </source>
</evidence>
<evidence type="ECO:0000256" key="3">
    <source>
        <dbReference type="ARBA" id="ARBA00022722"/>
    </source>
</evidence>
<dbReference type="InterPro" id="IPR041122">
    <property type="entry name" value="RecJ_OB"/>
</dbReference>
<organism evidence="10 11">
    <name type="scientific">Sediminimonas qiaohouensis</name>
    <dbReference type="NCBI Taxonomy" id="552061"/>
    <lineage>
        <taxon>Bacteria</taxon>
        <taxon>Pseudomonadati</taxon>
        <taxon>Pseudomonadota</taxon>
        <taxon>Alphaproteobacteria</taxon>
        <taxon>Rhodobacterales</taxon>
        <taxon>Roseobacteraceae</taxon>
        <taxon>Sediminimonas</taxon>
    </lineage>
</organism>
<dbReference type="Pfam" id="PF17768">
    <property type="entry name" value="RecJ_OB"/>
    <property type="match status" value="1"/>
</dbReference>
<sequence length="587" mass="61684">MSFLGVDASLTARRWIGPGQEVERMAEAMAQSTALPAPVCMTLARRGVAPEAAAAFLEPQLRDLMPNPRGLRDMEKAAARFLAAVGSGTERVAIFADYDVDGGTSAALLLDWMRRMGREATLYVPDRIDEGYGPNTPAMQQLARAHDLIICVDCGTLSHEPIAAAVALGADVIVLDHHLGGETLPPAQAVVNPNRQDETGDQGHLCAAAVVFLMLVEAGRQLRTAGTQGPDLMAMLDLVALATVADVAPLTGVNRAFVRQGLRVMARRERPGLVALCDVARLDKAPNSYHLGFVLGPRVNAGGRIGKADLGARLLACTDIAEARAMADRLEELNTERREVEAAVRAAAMQQAEDRGLDAPLVWAAGEGWHPGVVGIVASRLKEATNRPAIVIGLDGDEGKGSGRSVAGVDLGAAIQRLAAEGLLLKGGGHRMAAGLSVARELLEPAMTRLSELLARQGAGEAGPADLRLDGVLMPGAATVELIERIEAAGPFGAGAPAPRFAFADMELRYARRVGDSHLKIRFGDGMGATMDAIAFGAYDGPMGAALENHGGKRFHLAGRLEINEWGGRKSVQLRLEDASPAADGGE</sequence>
<feature type="domain" description="RecJ OB" evidence="9">
    <location>
        <begin position="470"/>
        <end position="578"/>
    </location>
</feature>
<gene>
    <name evidence="10" type="primary">recJ</name>
    <name evidence="10" type="ORF">FH759_04885</name>
</gene>
<proteinExistence type="inferred from homology"/>
<dbReference type="GO" id="GO:0006281">
    <property type="term" value="P:DNA repair"/>
    <property type="evidence" value="ECO:0007669"/>
    <property type="project" value="InterPro"/>
</dbReference>
<name>A0A7C9LR82_9RHOB</name>
<evidence type="ECO:0000256" key="5">
    <source>
        <dbReference type="ARBA" id="ARBA00022839"/>
    </source>
</evidence>
<dbReference type="SUPFAM" id="SSF64182">
    <property type="entry name" value="DHH phosphoesterases"/>
    <property type="match status" value="1"/>
</dbReference>
<dbReference type="AlphaFoldDB" id="A0A7C9LR82"/>
<dbReference type="PANTHER" id="PTHR30255:SF2">
    <property type="entry name" value="SINGLE-STRANDED-DNA-SPECIFIC EXONUCLEASE RECJ"/>
    <property type="match status" value="1"/>
</dbReference>
<evidence type="ECO:0000256" key="2">
    <source>
        <dbReference type="ARBA" id="ARBA00019841"/>
    </source>
</evidence>
<evidence type="ECO:0000313" key="10">
    <source>
        <dbReference type="EMBL" id="MTJ04016.1"/>
    </source>
</evidence>
<dbReference type="Pfam" id="PF01368">
    <property type="entry name" value="DHH"/>
    <property type="match status" value="1"/>
</dbReference>
<dbReference type="InterPro" id="IPR051673">
    <property type="entry name" value="SSDNA_exonuclease_RecJ"/>
</dbReference>
<dbReference type="RefSeq" id="WP_273248599.1">
    <property type="nucleotide sequence ID" value="NZ_VENJ01000006.1"/>
</dbReference>
<dbReference type="GO" id="GO:0006310">
    <property type="term" value="P:DNA recombination"/>
    <property type="evidence" value="ECO:0007669"/>
    <property type="project" value="InterPro"/>
</dbReference>
<evidence type="ECO:0000313" key="11">
    <source>
        <dbReference type="Proteomes" id="UP000483078"/>
    </source>
</evidence>
<comment type="similarity">
    <text evidence="1">Belongs to the RecJ family.</text>
</comment>
<dbReference type="Gene3D" id="3.90.1640.30">
    <property type="match status" value="1"/>
</dbReference>
<evidence type="ECO:0000256" key="6">
    <source>
        <dbReference type="SAM" id="Coils"/>
    </source>
</evidence>
<dbReference type="PANTHER" id="PTHR30255">
    <property type="entry name" value="SINGLE-STRANDED-DNA-SPECIFIC EXONUCLEASE RECJ"/>
    <property type="match status" value="1"/>
</dbReference>